<dbReference type="Proteomes" id="UP001732700">
    <property type="component" value="Chromosome 1A"/>
</dbReference>
<evidence type="ECO:0000313" key="1">
    <source>
        <dbReference type="EnsemblPlants" id="AVESA.00010b.r2.1AG0051290.3.CDS"/>
    </source>
</evidence>
<keyword evidence="2" id="KW-1185">Reference proteome</keyword>
<sequence length="749" mass="85075">MHAVEAAASWRQASTRAKPTRRHTVPVPPPPFVLPLPPAPPSTRSSRSCSSSRPHAICSVVCAGRSCQAIFHGSEREAVRRAVLSLGGCGSDWVPDQAEAVGAAFPGRQRRACGLWLLPLECYGEPWRISAPSLGCAGLRRTLREWGILSVRMLQEYELLEDFYEAEHRGRRLSDREKLFPLRVRCHSAAHPDMKYDERYTQYFRRAGLLPFITMVRRGVPTFNAPALTALIDRWRPETHSFHLPCGEMTITLQDVAMILGLPIVGHPVTGNVESAGWRERVEEYLGALPDGGKTNGVSFVWLRHHFGEPPAAGADDLTVERAARAYVLYVLGSTLFPDGTGDNASWMWLPLFEDWDQAGQYSWGSAALAFLYRQLCEACRRINPGSNLGGCVLLVQVWMWERLPVGRPSSARNPWVFEEEDRRPTVAHLWERVSEKNGKSEILYEHYTHEMDLLQPSMVRWSPYTRDEVNNLELNHICMRDDLRWKAICPLICFYAVEYHLPHRVMRQFGLLQPLPPQPFSTEVELHRLDRKKNKTIMDWSKHHKKYIDEWNAAVDTSEPHLHKDKRFRDYLEWLHGATRMHLKMACTHDDILGKQSVDKDNEFDNEIRVDFRIEHAPIADRVAMELMLTINEAGVVLRTARGAPDAEDTFRAFIEKTTQRLRGVAARLVSRNTADDVVPLVQQSRSTAMPGGVSIGGSSHRGVIRNEPATMPDEEMVRQEEMPQVAYAPSSSQRNQANQGKTSKRKK</sequence>
<name>A0ACD5TGN7_AVESA</name>
<reference evidence="1" key="1">
    <citation type="submission" date="2021-05" db="EMBL/GenBank/DDBJ databases">
        <authorList>
            <person name="Scholz U."/>
            <person name="Mascher M."/>
            <person name="Fiebig A."/>
        </authorList>
    </citation>
    <scope>NUCLEOTIDE SEQUENCE [LARGE SCALE GENOMIC DNA]</scope>
</reference>
<accession>A0ACD5TGN7</accession>
<reference evidence="1" key="2">
    <citation type="submission" date="2025-09" db="UniProtKB">
        <authorList>
            <consortium name="EnsemblPlants"/>
        </authorList>
    </citation>
    <scope>IDENTIFICATION</scope>
</reference>
<organism evidence="1 2">
    <name type="scientific">Avena sativa</name>
    <name type="common">Oat</name>
    <dbReference type="NCBI Taxonomy" id="4498"/>
    <lineage>
        <taxon>Eukaryota</taxon>
        <taxon>Viridiplantae</taxon>
        <taxon>Streptophyta</taxon>
        <taxon>Embryophyta</taxon>
        <taxon>Tracheophyta</taxon>
        <taxon>Spermatophyta</taxon>
        <taxon>Magnoliopsida</taxon>
        <taxon>Liliopsida</taxon>
        <taxon>Poales</taxon>
        <taxon>Poaceae</taxon>
        <taxon>BOP clade</taxon>
        <taxon>Pooideae</taxon>
        <taxon>Poodae</taxon>
        <taxon>Poeae</taxon>
        <taxon>Poeae Chloroplast Group 1 (Aveneae type)</taxon>
        <taxon>Aveninae</taxon>
        <taxon>Avena</taxon>
    </lineage>
</organism>
<proteinExistence type="predicted"/>
<evidence type="ECO:0000313" key="2">
    <source>
        <dbReference type="Proteomes" id="UP001732700"/>
    </source>
</evidence>
<dbReference type="EnsemblPlants" id="AVESA.00010b.r2.1AG0051290.3">
    <property type="protein sequence ID" value="AVESA.00010b.r2.1AG0051290.3.CDS"/>
    <property type="gene ID" value="AVESA.00010b.r2.1AG0051290"/>
</dbReference>
<protein>
    <submittedName>
        <fullName evidence="1">Uncharacterized protein</fullName>
    </submittedName>
</protein>